<keyword evidence="5 8" id="KW-0963">Cytoplasm</keyword>
<comment type="catalytic activity">
    <reaction evidence="1 8 9">
        <text>Release of N-terminal proline from a peptide.</text>
        <dbReference type="EC" id="3.4.11.5"/>
    </reaction>
</comment>
<dbReference type="InterPro" id="IPR000073">
    <property type="entry name" value="AB_hydrolase_1"/>
</dbReference>
<dbReference type="Proteomes" id="UP001527925">
    <property type="component" value="Unassembled WGS sequence"/>
</dbReference>
<evidence type="ECO:0000256" key="1">
    <source>
        <dbReference type="ARBA" id="ARBA00001585"/>
    </source>
</evidence>
<dbReference type="SUPFAM" id="SSF53474">
    <property type="entry name" value="alpha/beta-Hydrolases"/>
    <property type="match status" value="1"/>
</dbReference>
<keyword evidence="7 8" id="KW-0378">Hydrolase</keyword>
<dbReference type="PANTHER" id="PTHR43722:SF1">
    <property type="entry name" value="PROLINE IMINOPEPTIDASE"/>
    <property type="match status" value="1"/>
</dbReference>
<evidence type="ECO:0000256" key="4">
    <source>
        <dbReference type="ARBA" id="ARBA00022438"/>
    </source>
</evidence>
<evidence type="ECO:0000313" key="12">
    <source>
        <dbReference type="Proteomes" id="UP001527925"/>
    </source>
</evidence>
<evidence type="ECO:0000256" key="7">
    <source>
        <dbReference type="ARBA" id="ARBA00022801"/>
    </source>
</evidence>
<gene>
    <name evidence="11" type="ORF">HK105_206300</name>
</gene>
<dbReference type="InterPro" id="IPR005944">
    <property type="entry name" value="Pro_iminopeptidase"/>
</dbReference>
<keyword evidence="12" id="KW-1185">Reference proteome</keyword>
<reference evidence="11 12" key="1">
    <citation type="submission" date="2023-09" db="EMBL/GenBank/DDBJ databases">
        <title>Pangenome analysis of Batrachochytrium dendrobatidis and related Chytrids.</title>
        <authorList>
            <person name="Yacoub M.N."/>
            <person name="Stajich J.E."/>
            <person name="James T.Y."/>
        </authorList>
    </citation>
    <scope>NUCLEOTIDE SEQUENCE [LARGE SCALE GENOMIC DNA]</scope>
    <source>
        <strain evidence="11 12">JEL0888</strain>
    </source>
</reference>
<comment type="subcellular location">
    <subcellularLocation>
        <location evidence="2 8">Cytoplasm</location>
    </subcellularLocation>
</comment>
<dbReference type="Gene3D" id="3.40.50.1820">
    <property type="entry name" value="alpha/beta hydrolase"/>
    <property type="match status" value="1"/>
</dbReference>
<dbReference type="InterPro" id="IPR029058">
    <property type="entry name" value="AB_hydrolase_fold"/>
</dbReference>
<evidence type="ECO:0000313" key="11">
    <source>
        <dbReference type="EMBL" id="KAL2914205.1"/>
    </source>
</evidence>
<feature type="domain" description="AB hydrolase-1" evidence="10">
    <location>
        <begin position="45"/>
        <end position="305"/>
    </location>
</feature>
<sequence>MSTPAPAPARRTLYPPLPAYKTEHLAVSPTHTLYVEQSGNPHGAPVVFVHGGPGGGTSPDDRRYFDPAAYRIVLFDQRGAGRSTPSAGLEGNDTWSLVSDMEAIRTHLGIDKWVVFGGSWGSTLALAYAQTHPDRVKALVLRGIFMLRPSEIRWFYQEGASHLFPDFWDEYLAAIPPAEHGDLVTAYYRRLTSDDSAVRLAAARAWSRWECATSKLFVDDAMLAKADSDEWSLAFARIECHYFVNNGFFKSNSWLLDNMHKIRHIPAVIVQGRYDVVCPMRSAWDLAKAWPEAKLHVVPDAGHSAKEPGITDKLVEATDSFRNL</sequence>
<dbReference type="EC" id="3.4.11.5" evidence="8 9"/>
<evidence type="ECO:0000256" key="3">
    <source>
        <dbReference type="ARBA" id="ARBA00010088"/>
    </source>
</evidence>
<organism evidence="11 12">
    <name type="scientific">Polyrhizophydium stewartii</name>
    <dbReference type="NCBI Taxonomy" id="2732419"/>
    <lineage>
        <taxon>Eukaryota</taxon>
        <taxon>Fungi</taxon>
        <taxon>Fungi incertae sedis</taxon>
        <taxon>Chytridiomycota</taxon>
        <taxon>Chytridiomycota incertae sedis</taxon>
        <taxon>Chytridiomycetes</taxon>
        <taxon>Rhizophydiales</taxon>
        <taxon>Rhizophydiales incertae sedis</taxon>
        <taxon>Polyrhizophydium</taxon>
    </lineage>
</organism>
<evidence type="ECO:0000256" key="2">
    <source>
        <dbReference type="ARBA" id="ARBA00004496"/>
    </source>
</evidence>
<dbReference type="EMBL" id="JADGIZ020000036">
    <property type="protein sequence ID" value="KAL2914205.1"/>
    <property type="molecule type" value="Genomic_DNA"/>
</dbReference>
<keyword evidence="4 8" id="KW-0031">Aminopeptidase</keyword>
<evidence type="ECO:0000256" key="9">
    <source>
        <dbReference type="RuleBase" id="RU003421"/>
    </source>
</evidence>
<proteinExistence type="inferred from homology"/>
<evidence type="ECO:0000259" key="10">
    <source>
        <dbReference type="Pfam" id="PF00561"/>
    </source>
</evidence>
<comment type="similarity">
    <text evidence="3 8 9">Belongs to the peptidase S33 family.</text>
</comment>
<protein>
    <recommendedName>
        <fullName evidence="8 9">Proline iminopeptidase</fullName>
        <shortName evidence="8">PIP</shortName>
        <ecNumber evidence="8 9">3.4.11.5</ecNumber>
    </recommendedName>
    <alternativeName>
        <fullName evidence="8">Prolyl aminopeptidase</fullName>
    </alternativeName>
</protein>
<dbReference type="PANTHER" id="PTHR43722">
    <property type="entry name" value="PROLINE IMINOPEPTIDASE"/>
    <property type="match status" value="1"/>
</dbReference>
<dbReference type="PRINTS" id="PR00111">
    <property type="entry name" value="ABHYDROLASE"/>
</dbReference>
<accession>A0ABR4N3V3</accession>
<dbReference type="PIRSF" id="PIRSF006431">
    <property type="entry name" value="Pept_S33"/>
    <property type="match status" value="1"/>
</dbReference>
<evidence type="ECO:0000256" key="8">
    <source>
        <dbReference type="PIRNR" id="PIRNR006431"/>
    </source>
</evidence>
<keyword evidence="6 8" id="KW-0645">Protease</keyword>
<dbReference type="PRINTS" id="PR00793">
    <property type="entry name" value="PROAMNOPTASE"/>
</dbReference>
<name>A0ABR4N3V3_9FUNG</name>
<dbReference type="NCBIfam" id="TIGR01249">
    <property type="entry name" value="pro_imino_pep_1"/>
    <property type="match status" value="1"/>
</dbReference>
<evidence type="ECO:0000256" key="5">
    <source>
        <dbReference type="ARBA" id="ARBA00022490"/>
    </source>
</evidence>
<evidence type="ECO:0000256" key="6">
    <source>
        <dbReference type="ARBA" id="ARBA00022670"/>
    </source>
</evidence>
<dbReference type="Pfam" id="PF00561">
    <property type="entry name" value="Abhydrolase_1"/>
    <property type="match status" value="1"/>
</dbReference>
<comment type="caution">
    <text evidence="11">The sequence shown here is derived from an EMBL/GenBank/DDBJ whole genome shotgun (WGS) entry which is preliminary data.</text>
</comment>
<dbReference type="InterPro" id="IPR002410">
    <property type="entry name" value="Peptidase_S33"/>
</dbReference>